<name>A0A9E8ZFM2_9CYAN</name>
<evidence type="ECO:0000313" key="3">
    <source>
        <dbReference type="Proteomes" id="UP001163152"/>
    </source>
</evidence>
<gene>
    <name evidence="2" type="ORF">OXH18_11055</name>
</gene>
<feature type="transmembrane region" description="Helical" evidence="1">
    <location>
        <begin position="45"/>
        <end position="68"/>
    </location>
</feature>
<evidence type="ECO:0008006" key="4">
    <source>
        <dbReference type="Google" id="ProtNLM"/>
    </source>
</evidence>
<accession>A0A9E8ZFM2</accession>
<dbReference type="KEGG" id="tsin:OXH18_11055"/>
<proteinExistence type="predicted"/>
<dbReference type="RefSeq" id="WP_268612840.1">
    <property type="nucleotide sequence ID" value="NZ_CP113797.1"/>
</dbReference>
<keyword evidence="1" id="KW-0472">Membrane</keyword>
<dbReference type="EMBL" id="CP113797">
    <property type="protein sequence ID" value="WAL62500.1"/>
    <property type="molecule type" value="Genomic_DNA"/>
</dbReference>
<dbReference type="Proteomes" id="UP001163152">
    <property type="component" value="Chromosome"/>
</dbReference>
<evidence type="ECO:0000313" key="2">
    <source>
        <dbReference type="EMBL" id="WAL62500.1"/>
    </source>
</evidence>
<dbReference type="InterPro" id="IPR054663">
    <property type="entry name" value="FraC"/>
</dbReference>
<dbReference type="Pfam" id="PF24301">
    <property type="entry name" value="FraC"/>
    <property type="match status" value="1"/>
</dbReference>
<organism evidence="2 3">
    <name type="scientific">Thermocoleostomius sinensis A174</name>
    <dbReference type="NCBI Taxonomy" id="2016057"/>
    <lineage>
        <taxon>Bacteria</taxon>
        <taxon>Bacillati</taxon>
        <taxon>Cyanobacteriota</taxon>
        <taxon>Cyanophyceae</taxon>
        <taxon>Oculatellales</taxon>
        <taxon>Oculatellaceae</taxon>
        <taxon>Thermocoleostomius</taxon>
    </lineage>
</organism>
<sequence>MVSNVLPLRTVLYQSVFLLIAIAIEATVLYRLLDPPPTPKQSIQYATSINLLCTVVGWLFFFVFYGIATALPSAWTTRFETNLVQFIFFDRWTSETATTLILLSLIMFFASFAIKQSGLIGLRWLLEAGSKKEDKKTAEELAETPIKTNPSPRRVIQDMRYVEPPEKVPSERLSRRAQARAVLSANAWSFSAISALLILRFAFQSTLNLL</sequence>
<keyword evidence="3" id="KW-1185">Reference proteome</keyword>
<keyword evidence="1" id="KW-0812">Transmembrane</keyword>
<keyword evidence="1" id="KW-1133">Transmembrane helix</keyword>
<reference evidence="2" key="1">
    <citation type="submission" date="2022-12" db="EMBL/GenBank/DDBJ databases">
        <title>Polyphasic identification of a Novel Hot-Spring Cyanobacterium Ocullathermofonsia sinensis gen nov. sp. nov. and Genomic Insights on its Adaptations to the Thermal Habitat.</title>
        <authorList>
            <person name="Daroch M."/>
            <person name="Tang J."/>
            <person name="Jiang Y."/>
        </authorList>
    </citation>
    <scope>NUCLEOTIDE SEQUENCE</scope>
    <source>
        <strain evidence="2">PKUAC-SCTA174</strain>
    </source>
</reference>
<evidence type="ECO:0000256" key="1">
    <source>
        <dbReference type="SAM" id="Phobius"/>
    </source>
</evidence>
<protein>
    <recommendedName>
        <fullName evidence="4">Filament integrity protein fraC</fullName>
    </recommendedName>
</protein>
<dbReference type="AlphaFoldDB" id="A0A9E8ZFM2"/>
<feature type="transmembrane region" description="Helical" evidence="1">
    <location>
        <begin position="181"/>
        <end position="203"/>
    </location>
</feature>
<feature type="transmembrane region" description="Helical" evidence="1">
    <location>
        <begin position="12"/>
        <end position="33"/>
    </location>
</feature>
<feature type="transmembrane region" description="Helical" evidence="1">
    <location>
        <begin position="100"/>
        <end position="126"/>
    </location>
</feature>
<dbReference type="NCBIfam" id="NF045624">
    <property type="entry name" value="filament_FraC"/>
    <property type="match status" value="1"/>
</dbReference>